<dbReference type="GO" id="GO:0003723">
    <property type="term" value="F:RNA binding"/>
    <property type="evidence" value="ECO:0007669"/>
    <property type="project" value="InterPro"/>
</dbReference>
<dbReference type="FunFam" id="4.10.950.10:FF:000001">
    <property type="entry name" value="50S ribosomal protein L2"/>
    <property type="match status" value="1"/>
</dbReference>
<evidence type="ECO:0000259" key="11">
    <source>
        <dbReference type="SMART" id="SM01383"/>
    </source>
</evidence>
<dbReference type="GO" id="GO:0003735">
    <property type="term" value="F:structural constituent of ribosome"/>
    <property type="evidence" value="ECO:0007669"/>
    <property type="project" value="InterPro"/>
</dbReference>
<dbReference type="Pfam" id="PF00181">
    <property type="entry name" value="Ribosomal_L2_N"/>
    <property type="match status" value="1"/>
</dbReference>
<keyword evidence="5" id="KW-0934">Plastid</keyword>
<dbReference type="GO" id="GO:0016740">
    <property type="term" value="F:transferase activity"/>
    <property type="evidence" value="ECO:0007669"/>
    <property type="project" value="InterPro"/>
</dbReference>
<geneLocation type="mitochondrion" evidence="12"/>
<protein>
    <submittedName>
        <fullName evidence="12">Ribosomal protein L2</fullName>
    </submittedName>
</protein>
<feature type="region of interest" description="Disordered" evidence="9">
    <location>
        <begin position="203"/>
        <end position="239"/>
    </location>
</feature>
<name>Q2TUB6_DICDH</name>
<proteinExistence type="inferred from homology"/>
<dbReference type="SUPFAM" id="SSF50249">
    <property type="entry name" value="Nucleic acid-binding proteins"/>
    <property type="match status" value="1"/>
</dbReference>
<dbReference type="PIRSF" id="PIRSF002158">
    <property type="entry name" value="Ribosomal_L2"/>
    <property type="match status" value="1"/>
</dbReference>
<evidence type="ECO:0000259" key="10">
    <source>
        <dbReference type="SMART" id="SM01382"/>
    </source>
</evidence>
<dbReference type="InterPro" id="IPR014726">
    <property type="entry name" value="Ribosomal_uL2_dom3"/>
</dbReference>
<evidence type="ECO:0000256" key="8">
    <source>
        <dbReference type="ARBA" id="ARBA00023274"/>
    </source>
</evidence>
<dbReference type="InterPro" id="IPR008991">
    <property type="entry name" value="Translation_prot_SH3-like_sf"/>
</dbReference>
<keyword evidence="7 12" id="KW-0496">Mitochondrion</keyword>
<evidence type="ECO:0000256" key="2">
    <source>
        <dbReference type="ARBA" id="ARBA00004229"/>
    </source>
</evidence>
<evidence type="ECO:0000256" key="3">
    <source>
        <dbReference type="ARBA" id="ARBA00005636"/>
    </source>
</evidence>
<dbReference type="GO" id="GO:0005762">
    <property type="term" value="C:mitochondrial large ribosomal subunit"/>
    <property type="evidence" value="ECO:0007669"/>
    <property type="project" value="TreeGrafter"/>
</dbReference>
<organism evidence="12">
    <name type="scientific">Dictyota dichotoma</name>
    <dbReference type="NCBI Taxonomy" id="2876"/>
    <lineage>
        <taxon>Eukaryota</taxon>
        <taxon>Sar</taxon>
        <taxon>Stramenopiles</taxon>
        <taxon>Ochrophyta</taxon>
        <taxon>PX clade</taxon>
        <taxon>Phaeophyceae</taxon>
        <taxon>Dictyotales</taxon>
        <taxon>Dictyotaceae</taxon>
        <taxon>Dictyota</taxon>
    </lineage>
</organism>
<dbReference type="InterPro" id="IPR002171">
    <property type="entry name" value="Ribosomal_uL2"/>
</dbReference>
<dbReference type="SUPFAM" id="SSF50104">
    <property type="entry name" value="Translation proteins SH3-like domain"/>
    <property type="match status" value="1"/>
</dbReference>
<comment type="similarity">
    <text evidence="3">Belongs to the universal ribosomal protein uL2 family.</text>
</comment>
<evidence type="ECO:0000256" key="1">
    <source>
        <dbReference type="ARBA" id="ARBA00004173"/>
    </source>
</evidence>
<keyword evidence="8" id="KW-0687">Ribonucleoprotein</keyword>
<dbReference type="Pfam" id="PF03947">
    <property type="entry name" value="Ribosomal_L2_C"/>
    <property type="match status" value="1"/>
</dbReference>
<dbReference type="GeneID" id="3860876"/>
<dbReference type="EMBL" id="AY500368">
    <property type="protein sequence ID" value="AAS79079.1"/>
    <property type="molecule type" value="Genomic_DNA"/>
</dbReference>
<feature type="domain" description="Large ribosomal subunit protein uL2 RNA-binding" evidence="11">
    <location>
        <begin position="23"/>
        <end position="98"/>
    </location>
</feature>
<evidence type="ECO:0000256" key="5">
    <source>
        <dbReference type="ARBA" id="ARBA00022640"/>
    </source>
</evidence>
<evidence type="ECO:0000256" key="4">
    <source>
        <dbReference type="ARBA" id="ARBA00022528"/>
    </source>
</evidence>
<dbReference type="PANTHER" id="PTHR13691">
    <property type="entry name" value="RIBOSOMAL PROTEIN L2"/>
    <property type="match status" value="1"/>
</dbReference>
<dbReference type="Gene3D" id="4.10.950.10">
    <property type="entry name" value="Ribosomal protein L2, domain 3"/>
    <property type="match status" value="1"/>
</dbReference>
<dbReference type="GO" id="GO:0032543">
    <property type="term" value="P:mitochondrial translation"/>
    <property type="evidence" value="ECO:0007669"/>
    <property type="project" value="TreeGrafter"/>
</dbReference>
<dbReference type="GO" id="GO:0009507">
    <property type="term" value="C:chloroplast"/>
    <property type="evidence" value="ECO:0007669"/>
    <property type="project" value="UniProtKB-SubCell"/>
</dbReference>
<comment type="subcellular location">
    <subcellularLocation>
        <location evidence="1">Mitochondrion</location>
    </subcellularLocation>
    <subcellularLocation>
        <location evidence="2">Plastid</location>
        <location evidence="2">Chloroplast</location>
    </subcellularLocation>
</comment>
<feature type="domain" description="Large ribosomal subunit protein uL2 C-terminal" evidence="10">
    <location>
        <begin position="103"/>
        <end position="231"/>
    </location>
</feature>
<dbReference type="Gene3D" id="2.30.30.30">
    <property type="match status" value="1"/>
</dbReference>
<dbReference type="RefSeq" id="YP_448694.1">
    <property type="nucleotide sequence ID" value="NC_007685.1"/>
</dbReference>
<reference evidence="12" key="2">
    <citation type="journal article" date="2006" name="Curr. Genet.">
        <title>Complete mitochondrial genomes of the three brown algae (Heterokonta: Phaeophyceae) Dictyota dichotoma, Fucus vesiculosus and Desmarestia viridis.</title>
        <authorList>
            <person name="Oudot-Le Secq M.P."/>
            <person name="Loiseaux-de Goer S."/>
            <person name="Stam W.T."/>
            <person name="Olsen J.L."/>
        </authorList>
    </citation>
    <scope>NUCLEOTIDE SEQUENCE</scope>
</reference>
<dbReference type="InterPro" id="IPR022671">
    <property type="entry name" value="Ribosomal_uL2_CS"/>
</dbReference>
<reference evidence="12" key="1">
    <citation type="submission" date="2003-12" db="EMBL/GenBank/DDBJ databases">
        <authorList>
            <person name="Oudot-Le Secq M.-P."/>
            <person name="Stam W.T."/>
            <person name="Olsen J.L."/>
        </authorList>
    </citation>
    <scope>NUCLEOTIDE SEQUENCE</scope>
</reference>
<dbReference type="PROSITE" id="PS00467">
    <property type="entry name" value="RIBOSOMAL_L2"/>
    <property type="match status" value="1"/>
</dbReference>
<keyword evidence="4" id="KW-0150">Chloroplast</keyword>
<evidence type="ECO:0000256" key="6">
    <source>
        <dbReference type="ARBA" id="ARBA00022980"/>
    </source>
</evidence>
<dbReference type="SMART" id="SM01382">
    <property type="entry name" value="Ribosomal_L2_C"/>
    <property type="match status" value="1"/>
</dbReference>
<dbReference type="InterPro" id="IPR014722">
    <property type="entry name" value="Rib_uL2_dom2"/>
</dbReference>
<gene>
    <name evidence="12" type="primary">rpl2</name>
</gene>
<accession>Q2TUB6</accession>
<evidence type="ECO:0000256" key="9">
    <source>
        <dbReference type="SAM" id="MobiDB-lite"/>
    </source>
</evidence>
<dbReference type="AlphaFoldDB" id="Q2TUB6"/>
<dbReference type="Gene3D" id="2.40.50.140">
    <property type="entry name" value="Nucleic acid-binding proteins"/>
    <property type="match status" value="1"/>
</dbReference>
<dbReference type="PANTHER" id="PTHR13691:SF72">
    <property type="entry name" value="EXPRESSED PROTEIN"/>
    <property type="match status" value="1"/>
</dbReference>
<dbReference type="InterPro" id="IPR022666">
    <property type="entry name" value="Ribosomal_uL2_RNA-bd_dom"/>
</dbReference>
<evidence type="ECO:0000256" key="7">
    <source>
        <dbReference type="ARBA" id="ARBA00023128"/>
    </source>
</evidence>
<dbReference type="InterPro" id="IPR012340">
    <property type="entry name" value="NA-bd_OB-fold"/>
</dbReference>
<keyword evidence="6 12" id="KW-0689">Ribosomal protein</keyword>
<dbReference type="NCBIfam" id="TIGR01171">
    <property type="entry name" value="rplB_bact"/>
    <property type="match status" value="1"/>
</dbReference>
<dbReference type="SMART" id="SM01383">
    <property type="entry name" value="Ribosomal_L2"/>
    <property type="match status" value="1"/>
</dbReference>
<sequence>MENQKFLPDKIKNLIHGKPTKSGRNNTGQITVWHKGNRHPRLYRKIDFKRHSTNGIVVGLEYDPNRGAFLARIFNPDTRVNNYILAPDKIKIGNVIRSDSEHTINGHSQKIRYIPTGSSIFNISTKPGGIGKFIRAPGNFGTLIKKTNTEAQLVLNSGQKKWFNINTLATIGIVSHPNKKLRKLKKAGQSRWLGRKPVVRGVAMNPVDHPHGGGEGKTSGGRPSVTPWGNPTRGKRTVN</sequence>
<dbReference type="InterPro" id="IPR022669">
    <property type="entry name" value="Ribosomal_uL2_C"/>
</dbReference>
<dbReference type="InterPro" id="IPR005880">
    <property type="entry name" value="Ribosomal_uL2_bac/org-type"/>
</dbReference>
<evidence type="ECO:0000313" key="12">
    <source>
        <dbReference type="EMBL" id="AAS79079.1"/>
    </source>
</evidence>